<dbReference type="EMBL" id="JJMT01000001">
    <property type="protein sequence ID" value="KEO46976.1"/>
    <property type="molecule type" value="Genomic_DNA"/>
</dbReference>
<dbReference type="KEGG" id="strs:SSAL8618_01950"/>
<evidence type="ECO:0000256" key="1">
    <source>
        <dbReference type="SAM" id="MobiDB-lite"/>
    </source>
</evidence>
<dbReference type="Proteomes" id="UP001210204">
    <property type="component" value="Unassembled WGS sequence"/>
</dbReference>
<comment type="caution">
    <text evidence="2">The sequence shown here is derived from an EMBL/GenBank/DDBJ whole genome shotgun (WGS) entry which is preliminary data.</text>
</comment>
<dbReference type="InterPro" id="IPR010368">
    <property type="entry name" value="Com_YlbF"/>
</dbReference>
<dbReference type="PATRIC" id="fig|1304.173.peg.350"/>
<evidence type="ECO:0000313" key="4">
    <source>
        <dbReference type="Proteomes" id="UP000027855"/>
    </source>
</evidence>
<dbReference type="InterPro" id="IPR052767">
    <property type="entry name" value="Bact_com_dev_regulator"/>
</dbReference>
<gene>
    <name evidence="2" type="ORF">DL07_00915</name>
    <name evidence="3" type="ORF">PNU26_04870</name>
</gene>
<dbReference type="PANTHER" id="PTHR38448">
    <property type="entry name" value="REGULATORY PROTEIN YLBF-RELATED"/>
    <property type="match status" value="1"/>
</dbReference>
<dbReference type="Gene3D" id="1.20.1500.10">
    <property type="entry name" value="YheA/YmcA-like"/>
    <property type="match status" value="1"/>
</dbReference>
<dbReference type="PANTHER" id="PTHR38448:SF2">
    <property type="entry name" value="REGULATORY PROTEIN YLBF"/>
    <property type="match status" value="1"/>
</dbReference>
<dbReference type="SUPFAM" id="SSF158622">
    <property type="entry name" value="YheA/YmcA-like"/>
    <property type="match status" value="1"/>
</dbReference>
<organism evidence="2 4">
    <name type="scientific">Streptococcus salivarius</name>
    <dbReference type="NCBI Taxonomy" id="1304"/>
    <lineage>
        <taxon>Bacteria</taxon>
        <taxon>Bacillati</taxon>
        <taxon>Bacillota</taxon>
        <taxon>Bacilli</taxon>
        <taxon>Lactobacillales</taxon>
        <taxon>Streptococcaceae</taxon>
        <taxon>Streptococcus</taxon>
    </lineage>
</organism>
<dbReference type="InterPro" id="IPR023378">
    <property type="entry name" value="YheA/YmcA-like_dom_sf"/>
</dbReference>
<proteinExistence type="predicted"/>
<accession>A0A074J1G6</accession>
<reference evidence="2 4" key="1">
    <citation type="submission" date="2014-04" db="EMBL/GenBank/DDBJ databases">
        <title>Variable characteristics of bacteriocin-producing Streptococcus salivarius strains isolated from Malaysian subjects.</title>
        <authorList>
            <person name="Philip K."/>
            <person name="Barbour A."/>
        </authorList>
    </citation>
    <scope>NUCLEOTIDE SEQUENCE [LARGE SCALE GENOMIC DNA]</scope>
    <source>
        <strain evidence="2 4">NU10</strain>
    </source>
</reference>
<feature type="compositionally biased region" description="Basic and acidic residues" evidence="1">
    <location>
        <begin position="138"/>
        <end position="149"/>
    </location>
</feature>
<dbReference type="Pfam" id="PF06133">
    <property type="entry name" value="Com_YlbF"/>
    <property type="match status" value="1"/>
</dbReference>
<dbReference type="AlphaFoldDB" id="A0A074J1G6"/>
<sequence>MLIINKELLAIDQAIDCLVSYFLKLPEVENYRLKRQKFENDRELQEQLFAFQELKDSYDTAKEYEAFRPDVRELKRQVLRMKRQIDLNEVVIGYRQAEFDLQTILANLGEEIAQAVSDQIFIDSGLPLAPHKPHHKKGDTNIKEKMSHD</sequence>
<dbReference type="GeneID" id="93791529"/>
<evidence type="ECO:0000313" key="3">
    <source>
        <dbReference type="EMBL" id="MDB8613727.1"/>
    </source>
</evidence>
<evidence type="ECO:0000313" key="2">
    <source>
        <dbReference type="EMBL" id="KEO46976.1"/>
    </source>
</evidence>
<dbReference type="Proteomes" id="UP000027855">
    <property type="component" value="Unassembled WGS sequence"/>
</dbReference>
<protein>
    <submittedName>
        <fullName evidence="3">YlbF family regulator</fullName>
    </submittedName>
</protein>
<feature type="region of interest" description="Disordered" evidence="1">
    <location>
        <begin position="127"/>
        <end position="149"/>
    </location>
</feature>
<name>A0A074J1G6_STRSL</name>
<dbReference type="EMBL" id="JAQMJT010000004">
    <property type="protein sequence ID" value="MDB8613727.1"/>
    <property type="molecule type" value="Genomic_DNA"/>
</dbReference>
<dbReference type="RefSeq" id="WP_014633922.1">
    <property type="nucleotide sequence ID" value="NZ_BPPT01000005.1"/>
</dbReference>
<reference evidence="3" key="2">
    <citation type="submission" date="2023-01" db="EMBL/GenBank/DDBJ databases">
        <title>Human gut microbiome strain richness.</title>
        <authorList>
            <person name="Chen-Liaw A."/>
        </authorList>
    </citation>
    <scope>NUCLEOTIDE SEQUENCE</scope>
    <source>
        <strain evidence="3">1001095st1_G4_1001095IJ_161003</strain>
    </source>
</reference>